<reference evidence="3" key="1">
    <citation type="submission" date="2022-11" db="EMBL/GenBank/DDBJ databases">
        <authorList>
            <person name="Scott C."/>
            <person name="Bruce N."/>
        </authorList>
    </citation>
    <scope>NUCLEOTIDE SEQUENCE</scope>
</reference>
<feature type="compositionally biased region" description="Basic residues" evidence="1">
    <location>
        <begin position="36"/>
        <end position="46"/>
    </location>
</feature>
<gene>
    <name evidence="3" type="ORF">PPNO1_LOCUS4464</name>
</gene>
<dbReference type="Pfam" id="PF22980">
    <property type="entry name" value="Myb_DNA-bind_8"/>
    <property type="match status" value="1"/>
</dbReference>
<dbReference type="OrthoDB" id="330671at2759"/>
<proteinExistence type="predicted"/>
<dbReference type="SUPFAM" id="SSF109604">
    <property type="entry name" value="HD-domain/PDEase-like"/>
    <property type="match status" value="1"/>
</dbReference>
<accession>A0A9P1MAR6</accession>
<dbReference type="AlphaFoldDB" id="A0A9P1MAR6"/>
<dbReference type="InterPro" id="IPR009218">
    <property type="entry name" value="HD_phosphohydro"/>
</dbReference>
<feature type="compositionally biased region" description="Polar residues" evidence="1">
    <location>
        <begin position="1"/>
        <end position="20"/>
    </location>
</feature>
<organism evidence="3 4">
    <name type="scientific">Parascedosporium putredinis</name>
    <dbReference type="NCBI Taxonomy" id="1442378"/>
    <lineage>
        <taxon>Eukaryota</taxon>
        <taxon>Fungi</taxon>
        <taxon>Dikarya</taxon>
        <taxon>Ascomycota</taxon>
        <taxon>Pezizomycotina</taxon>
        <taxon>Sordariomycetes</taxon>
        <taxon>Hypocreomycetidae</taxon>
        <taxon>Microascales</taxon>
        <taxon>Microascaceae</taxon>
        <taxon>Parascedosporium</taxon>
    </lineage>
</organism>
<sequence length="430" mass="46827">MSSKNTMDSTEQFKVTSPGSSPDVVFKALPEEPKSKGKIKKSKGKGKSKEKGKSKAEGKEKEKVISQADAELCIELLVTAAQQGGTAIRPDWSALATKLGIASGPAAAKRVERLLNRYEYRLSDITGGKGRGSASKADANSPATPSSRKRKEKVQAGPSGEGDDEDDSPSKRAAVARNSKKVGSTTFKVASGTGSRHAYPTMQFLDHGQIPQSKDKLTVMAALINSQALEELKGLYSGEERKYHGLGHISALLALLQQHKAHFTDPDAVEAAIWFHDAIYDSKASDNEVKSAELASVRLANSTPRLAQDRIRRVAVMIEATAAHKVPHFDQPAFVSDAEMFLDMDLSILGAEEDAFEQYEAAVRQEYGWVSDEGWRTGRLAVLKSFADRPAIFYSRVFRDLFEQRARRNIARSIERLSVGEATPSADTIS</sequence>
<evidence type="ECO:0000313" key="4">
    <source>
        <dbReference type="Proteomes" id="UP000838763"/>
    </source>
</evidence>
<dbReference type="InterPro" id="IPR054505">
    <property type="entry name" value="Myb_DNA-bind_8"/>
</dbReference>
<evidence type="ECO:0000259" key="2">
    <source>
        <dbReference type="Pfam" id="PF22980"/>
    </source>
</evidence>
<name>A0A9P1MAR6_9PEZI</name>
<feature type="compositionally biased region" description="Basic and acidic residues" evidence="1">
    <location>
        <begin position="47"/>
        <end position="64"/>
    </location>
</feature>
<keyword evidence="4" id="KW-1185">Reference proteome</keyword>
<dbReference type="Proteomes" id="UP000838763">
    <property type="component" value="Unassembled WGS sequence"/>
</dbReference>
<feature type="domain" description="Myb-like DNA-binding" evidence="2">
    <location>
        <begin position="77"/>
        <end position="119"/>
    </location>
</feature>
<evidence type="ECO:0000313" key="3">
    <source>
        <dbReference type="EMBL" id="CAI4214732.1"/>
    </source>
</evidence>
<feature type="region of interest" description="Disordered" evidence="1">
    <location>
        <begin position="125"/>
        <end position="179"/>
    </location>
</feature>
<dbReference type="EMBL" id="CALLCH030000012">
    <property type="protein sequence ID" value="CAI4214732.1"/>
    <property type="molecule type" value="Genomic_DNA"/>
</dbReference>
<comment type="caution">
    <text evidence="3">The sequence shown here is derived from an EMBL/GenBank/DDBJ whole genome shotgun (WGS) entry which is preliminary data.</text>
</comment>
<evidence type="ECO:0000256" key="1">
    <source>
        <dbReference type="SAM" id="MobiDB-lite"/>
    </source>
</evidence>
<feature type="region of interest" description="Disordered" evidence="1">
    <location>
        <begin position="1"/>
        <end position="64"/>
    </location>
</feature>
<dbReference type="PANTHER" id="PTHR21174:SF0">
    <property type="entry name" value="HD PHOSPHOHYDROLASE FAMILY PROTEIN-RELATED"/>
    <property type="match status" value="1"/>
</dbReference>
<dbReference type="PANTHER" id="PTHR21174">
    <property type="match status" value="1"/>
</dbReference>
<protein>
    <recommendedName>
        <fullName evidence="2">Myb-like DNA-binding domain-containing protein</fullName>
    </recommendedName>
</protein>